<organism evidence="2 3">
    <name type="scientific">Hydrogenivirga caldilitoris</name>
    <dbReference type="NCBI Taxonomy" id="246264"/>
    <lineage>
        <taxon>Bacteria</taxon>
        <taxon>Pseudomonadati</taxon>
        <taxon>Aquificota</taxon>
        <taxon>Aquificia</taxon>
        <taxon>Aquificales</taxon>
        <taxon>Aquificaceae</taxon>
        <taxon>Hydrogenivirga</taxon>
    </lineage>
</organism>
<sequence length="300" mass="34951">MRVQRVIRYTLSFYIWGFITYQLLPMQIIPYTNYAPAEFYPRPVVYRYTFAYDVKTAFSNHAGSIKNLLKALEEKKFDIAFGDFPENLENRLFPTPQNKDCLVLRTSDIPLSEELLHTLFERVPKLLIGRSPEDILTRKIYRKPHNCYLVAHDDRILLSTFFGFDFPSYDYILGNRRNVYTSKDILLREAYVDDFLKGALVVFGDADAKVFAYSEMSFYLPGGRTTYSFRYVVDSNVKNPLVMLFHNGDLKGIYEQNRINMPVSERGKYTAHVLTYKAKVYVFYLGLRSIALASPIELTD</sequence>
<gene>
    <name evidence="2" type="ORF">BCF55_0586</name>
</gene>
<keyword evidence="1" id="KW-0472">Membrane</keyword>
<comment type="caution">
    <text evidence="2">The sequence shown here is derived from an EMBL/GenBank/DDBJ whole genome shotgun (WGS) entry which is preliminary data.</text>
</comment>
<keyword evidence="3" id="KW-1185">Reference proteome</keyword>
<dbReference type="Proteomes" id="UP000267841">
    <property type="component" value="Unassembled WGS sequence"/>
</dbReference>
<dbReference type="EMBL" id="RCCJ01000001">
    <property type="protein sequence ID" value="RLJ70318.1"/>
    <property type="molecule type" value="Genomic_DNA"/>
</dbReference>
<evidence type="ECO:0000313" key="3">
    <source>
        <dbReference type="Proteomes" id="UP000267841"/>
    </source>
</evidence>
<dbReference type="RefSeq" id="WP_121009747.1">
    <property type="nucleotide sequence ID" value="NZ_RCCJ01000001.1"/>
</dbReference>
<accession>A0A497XN81</accession>
<feature type="transmembrane region" description="Helical" evidence="1">
    <location>
        <begin position="7"/>
        <end position="24"/>
    </location>
</feature>
<name>A0A497XN81_9AQUI</name>
<evidence type="ECO:0000256" key="1">
    <source>
        <dbReference type="SAM" id="Phobius"/>
    </source>
</evidence>
<protein>
    <submittedName>
        <fullName evidence="2">Uncharacterized protein</fullName>
    </submittedName>
</protein>
<dbReference type="AlphaFoldDB" id="A0A497XN81"/>
<dbReference type="OrthoDB" id="13903at2"/>
<evidence type="ECO:0000313" key="2">
    <source>
        <dbReference type="EMBL" id="RLJ70318.1"/>
    </source>
</evidence>
<keyword evidence="1" id="KW-0812">Transmembrane</keyword>
<keyword evidence="1" id="KW-1133">Transmembrane helix</keyword>
<proteinExistence type="predicted"/>
<reference evidence="2 3" key="1">
    <citation type="submission" date="2018-10" db="EMBL/GenBank/DDBJ databases">
        <title>Genomic Encyclopedia of Archaeal and Bacterial Type Strains, Phase II (KMG-II): from individual species to whole genera.</title>
        <authorList>
            <person name="Goeker M."/>
        </authorList>
    </citation>
    <scope>NUCLEOTIDE SEQUENCE [LARGE SCALE GENOMIC DNA]</scope>
    <source>
        <strain evidence="2 3">DSM 16510</strain>
    </source>
</reference>